<dbReference type="PROSITE" id="PS50111">
    <property type="entry name" value="CHEMOTAXIS_TRANSDUC_2"/>
    <property type="match status" value="1"/>
</dbReference>
<feature type="transmembrane region" description="Helical" evidence="6">
    <location>
        <begin position="21"/>
        <end position="41"/>
    </location>
</feature>
<reference evidence="9 10" key="1">
    <citation type="submission" date="2018-10" db="EMBL/GenBank/DDBJ databases">
        <title>Natrarchaeobius chitinivorans gen. nov., sp. nov., and Natrarchaeobius haloalkaliphilus sp. nov., alkaliphilic, chitin-utilizing haloarchaea from hypersaline alkaline lakes.</title>
        <authorList>
            <person name="Sorokin D.Y."/>
            <person name="Elcheninov A.G."/>
            <person name="Kostrikina N.A."/>
            <person name="Bale N.J."/>
            <person name="Sinninghe Damste J.S."/>
            <person name="Khijniak T.V."/>
            <person name="Kublanov I.V."/>
            <person name="Toshchakov S.V."/>
        </authorList>
    </citation>
    <scope>NUCLEOTIDE SEQUENCE [LARGE SCALE GENOMIC DNA]</scope>
    <source>
        <strain evidence="9 10">AArcht-Sl</strain>
    </source>
</reference>
<dbReference type="SMART" id="SM00304">
    <property type="entry name" value="HAMP"/>
    <property type="match status" value="2"/>
</dbReference>
<comment type="caution">
    <text evidence="9">The sequence shown here is derived from an EMBL/GenBank/DDBJ whole genome shotgun (WGS) entry which is preliminary data.</text>
</comment>
<proteinExistence type="inferred from homology"/>
<dbReference type="Gene3D" id="3.30.450.20">
    <property type="entry name" value="PAS domain"/>
    <property type="match status" value="2"/>
</dbReference>
<dbReference type="SMART" id="SM00283">
    <property type="entry name" value="MA"/>
    <property type="match status" value="1"/>
</dbReference>
<feature type="domain" description="Methyl-accepting transducer" evidence="7">
    <location>
        <begin position="520"/>
        <end position="756"/>
    </location>
</feature>
<comment type="similarity">
    <text evidence="2">Belongs to the methyl-accepting chemotaxis (MCP) protein family.</text>
</comment>
<protein>
    <submittedName>
        <fullName evidence="9">HAMP domain-containing protein</fullName>
    </submittedName>
</protein>
<dbReference type="OrthoDB" id="8523at2157"/>
<evidence type="ECO:0000256" key="6">
    <source>
        <dbReference type="SAM" id="Phobius"/>
    </source>
</evidence>
<dbReference type="InterPro" id="IPR004089">
    <property type="entry name" value="MCPsignal_dom"/>
</dbReference>
<organism evidence="9 10">
    <name type="scientific">Natrarchaeobius halalkaliphilus</name>
    <dbReference type="NCBI Taxonomy" id="1679091"/>
    <lineage>
        <taxon>Archaea</taxon>
        <taxon>Methanobacteriati</taxon>
        <taxon>Methanobacteriota</taxon>
        <taxon>Stenosarchaea group</taxon>
        <taxon>Halobacteria</taxon>
        <taxon>Halobacteriales</taxon>
        <taxon>Natrialbaceae</taxon>
        <taxon>Natrarchaeobius</taxon>
    </lineage>
</organism>
<evidence type="ECO:0000313" key="10">
    <source>
        <dbReference type="Proteomes" id="UP000273828"/>
    </source>
</evidence>
<evidence type="ECO:0000313" key="9">
    <source>
        <dbReference type="EMBL" id="RQG87791.1"/>
    </source>
</evidence>
<sequence length="853" mass="91660">MVSSLARFVPDSITQRYLAKFGLVLVAVLVVTICVALFFYADISGALSEDVRTDMQLTAEGEAEELALWVEDHRQKTRLLAAHHTLTTGTDDEIERMLAAELEEHPETTQGIHYFEYGVGVQSVTIARSTDDEMVGTDVRSLVGTASVHVEDDGEIRERGIGYLDESFEPTYTDTFDRDGEYLVGFLSPVYADDEPVGMVMITIDVGDRASMFHNPVDGGSTQVIDEGSDAILFAEDDDVVLEPYREGTNESVLTQGFDGDADGSEAFRGSGVMEYDDTDEIVSYAPIEGTDWLLVSHAPHANAYALADDVLTSLLALVTVSLLGFVLVGVLIGRPTATVLDDLAEQANALSNGDLEVDIESTDRSDELGRVQNGFADTQRYLRTVAGQADAISHQHFDDPILERDVPGGLGVALETMRTDLSEFITEIERSQREAQAARREAQELADGLERQAERVSEAMANAADGNLTEELDEDIDNDAMREIARSFNEMLDRLEGTILSIQELADEVDDVSERVASGVDEIERASEEVGASADRISTGADRQKTQLQDILTEMNDLSATVEEIASTSDEVAALSDRASERTADAAGGASEIIDEMNRLEARIDGIAEQIVVLDDEVAEIDEIVGLIDEIAEQTNLLALNASIEAASAGEAGHGFAVVASEVKALAEETAEATQRVDSLITGVQQSTTETVEDVTEMRAQVGASVDAVETSLEAIDDVTDQVEAVNDGIHEIDRATDEQARANQQVVTMADEVTDVSERTSAEVERVAAATVEQTTAVSELSSGARSLADSAERLTDSLDVFAVDGTSTSDRESNAGDVVLSSNGSRETHPDSDAEPIESETDPALSDDAS</sequence>
<dbReference type="AlphaFoldDB" id="A0A3N6LJ00"/>
<feature type="coiled-coil region" evidence="4">
    <location>
        <begin position="415"/>
        <end position="460"/>
    </location>
</feature>
<keyword evidence="6" id="KW-1133">Transmembrane helix</keyword>
<dbReference type="GO" id="GO:0007165">
    <property type="term" value="P:signal transduction"/>
    <property type="evidence" value="ECO:0007669"/>
    <property type="project" value="UniProtKB-KW"/>
</dbReference>
<evidence type="ECO:0000256" key="2">
    <source>
        <dbReference type="ARBA" id="ARBA00029447"/>
    </source>
</evidence>
<feature type="domain" description="HAMP" evidence="8">
    <location>
        <begin position="448"/>
        <end position="501"/>
    </location>
</feature>
<evidence type="ECO:0000256" key="4">
    <source>
        <dbReference type="SAM" id="Coils"/>
    </source>
</evidence>
<dbReference type="Pfam" id="PF00015">
    <property type="entry name" value="MCPsignal"/>
    <property type="match status" value="1"/>
</dbReference>
<dbReference type="Gene3D" id="6.10.340.10">
    <property type="match status" value="1"/>
</dbReference>
<name>A0A3N6LJ00_9EURY</name>
<dbReference type="GO" id="GO:0016020">
    <property type="term" value="C:membrane"/>
    <property type="evidence" value="ECO:0007669"/>
    <property type="project" value="InterPro"/>
</dbReference>
<dbReference type="Proteomes" id="UP000273828">
    <property type="component" value="Unassembled WGS sequence"/>
</dbReference>
<keyword evidence="10" id="KW-1185">Reference proteome</keyword>
<dbReference type="CDD" id="cd11386">
    <property type="entry name" value="MCP_signal"/>
    <property type="match status" value="1"/>
</dbReference>
<feature type="coiled-coil region" evidence="4">
    <location>
        <begin position="591"/>
        <end position="618"/>
    </location>
</feature>
<feature type="domain" description="HAMP" evidence="8">
    <location>
        <begin position="335"/>
        <end position="388"/>
    </location>
</feature>
<dbReference type="CDD" id="cd06225">
    <property type="entry name" value="HAMP"/>
    <property type="match status" value="1"/>
</dbReference>
<dbReference type="InterPro" id="IPR003660">
    <property type="entry name" value="HAMP_dom"/>
</dbReference>
<evidence type="ECO:0000259" key="7">
    <source>
        <dbReference type="PROSITE" id="PS50111"/>
    </source>
</evidence>
<evidence type="ECO:0000256" key="1">
    <source>
        <dbReference type="ARBA" id="ARBA00023224"/>
    </source>
</evidence>
<dbReference type="Gene3D" id="1.10.287.950">
    <property type="entry name" value="Methyl-accepting chemotaxis protein"/>
    <property type="match status" value="1"/>
</dbReference>
<keyword evidence="6" id="KW-0472">Membrane</keyword>
<dbReference type="Pfam" id="PF00672">
    <property type="entry name" value="HAMP"/>
    <property type="match status" value="2"/>
</dbReference>
<dbReference type="Gene3D" id="1.10.8.500">
    <property type="entry name" value="HAMP domain in histidine kinase"/>
    <property type="match status" value="1"/>
</dbReference>
<evidence type="ECO:0000256" key="5">
    <source>
        <dbReference type="SAM" id="MobiDB-lite"/>
    </source>
</evidence>
<evidence type="ECO:0000259" key="8">
    <source>
        <dbReference type="PROSITE" id="PS50885"/>
    </source>
</evidence>
<accession>A0A3N6LJ00</accession>
<keyword evidence="4" id="KW-0175">Coiled coil</keyword>
<gene>
    <name evidence="9" type="ORF">EA462_13035</name>
</gene>
<dbReference type="PANTHER" id="PTHR32089">
    <property type="entry name" value="METHYL-ACCEPTING CHEMOTAXIS PROTEIN MCPB"/>
    <property type="match status" value="1"/>
</dbReference>
<evidence type="ECO:0000256" key="3">
    <source>
        <dbReference type="PROSITE-ProRule" id="PRU00284"/>
    </source>
</evidence>
<keyword evidence="1 3" id="KW-0807">Transducer</keyword>
<dbReference type="PROSITE" id="PS50885">
    <property type="entry name" value="HAMP"/>
    <property type="match status" value="2"/>
</dbReference>
<dbReference type="RefSeq" id="WP_124178991.1">
    <property type="nucleotide sequence ID" value="NZ_REFY01000005.1"/>
</dbReference>
<dbReference type="EMBL" id="REFY01000005">
    <property type="protein sequence ID" value="RQG87791.1"/>
    <property type="molecule type" value="Genomic_DNA"/>
</dbReference>
<feature type="region of interest" description="Disordered" evidence="5">
    <location>
        <begin position="808"/>
        <end position="853"/>
    </location>
</feature>
<dbReference type="SUPFAM" id="SSF58104">
    <property type="entry name" value="Methyl-accepting chemotaxis protein (MCP) signaling domain"/>
    <property type="match status" value="1"/>
</dbReference>
<dbReference type="PANTHER" id="PTHR32089:SF112">
    <property type="entry name" value="LYSOZYME-LIKE PROTEIN-RELATED"/>
    <property type="match status" value="1"/>
</dbReference>
<keyword evidence="6" id="KW-0812">Transmembrane</keyword>